<proteinExistence type="predicted"/>
<dbReference type="Proteomes" id="UP000664360">
    <property type="component" value="Chromosome"/>
</dbReference>
<evidence type="ECO:0000256" key="1">
    <source>
        <dbReference type="SAM" id="Coils"/>
    </source>
</evidence>
<feature type="coiled-coil region" evidence="1">
    <location>
        <begin position="28"/>
        <end position="168"/>
    </location>
</feature>
<protein>
    <recommendedName>
        <fullName evidence="4">DivIVA domain-containing protein</fullName>
    </recommendedName>
</protein>
<organism evidence="2 3">
    <name type="scientific">Candidatus Enterococcus mangumiae</name>
    <dbReference type="NCBI Taxonomy" id="2230878"/>
    <lineage>
        <taxon>Bacteria</taxon>
        <taxon>Bacillati</taxon>
        <taxon>Bacillota</taxon>
        <taxon>Bacilli</taxon>
        <taxon>Lactobacillales</taxon>
        <taxon>Enterococcaceae</taxon>
        <taxon>Enterococcus</taxon>
    </lineage>
</organism>
<reference evidence="2 3" key="2">
    <citation type="submission" date="2024-03" db="EMBL/GenBank/DDBJ databases">
        <title>The Genome Sequence of Enterococcus sp. DIV1094.</title>
        <authorList>
            <consortium name="The Broad Institute Genomics Platform"/>
            <consortium name="The Broad Institute Microbial Omics Core"/>
            <consortium name="The Broad Institute Genomic Center for Infectious Diseases"/>
            <person name="Earl A."/>
            <person name="Manson A."/>
            <person name="Gilmore M."/>
            <person name="Schwartman J."/>
            <person name="Shea T."/>
            <person name="Abouelleil A."/>
            <person name="Cao P."/>
            <person name="Chapman S."/>
            <person name="Cusick C."/>
            <person name="Young S."/>
            <person name="Neafsey D."/>
            <person name="Nusbaum C."/>
            <person name="Birren B."/>
        </authorList>
    </citation>
    <scope>NUCLEOTIDE SEQUENCE [LARGE SCALE GENOMIC DNA]</scope>
    <source>
        <strain evidence="2 3">DIV1094</strain>
    </source>
</reference>
<evidence type="ECO:0000313" key="2">
    <source>
        <dbReference type="EMBL" id="WYJ79982.1"/>
    </source>
</evidence>
<name>A0ABZ2SW54_9ENTE</name>
<accession>A0ABZ2SW54</accession>
<sequence length="223" mass="25839">MNGSNVKNITFKTSLFGGYAKSEVNVFLESFQQEVARWNKQVEDLKSENEQQSKEIENLKQANEIASGILTEKLNIIETLKEQLSEQKELEKTQEIIRQTLEEADLFAQKLIKEAEEKRDLLLKKAENELLQMYAQEVEAQAQAEKELEEQKRQLAKEEDRLKGIKDSLIDALLEFGEFQKNAVREFNDNITKLDGKPTVEKKAIIRELKRVEGKKRTIKKKA</sequence>
<dbReference type="EMBL" id="CP147250">
    <property type="protein sequence ID" value="WYJ79982.1"/>
    <property type="molecule type" value="Genomic_DNA"/>
</dbReference>
<keyword evidence="1" id="KW-0175">Coiled coil</keyword>
<reference evidence="2 3" key="1">
    <citation type="submission" date="2021-03" db="EMBL/GenBank/DDBJ databases">
        <authorList>
            <person name="Gilmore M.S."/>
            <person name="Schwartzman J."/>
            <person name="Van Tyne D."/>
            <person name="Martin M."/>
            <person name="Earl A.M."/>
            <person name="Manson A.L."/>
            <person name="Straub T."/>
            <person name="Salamzade R."/>
            <person name="Saavedra J."/>
            <person name="Lebreton F."/>
            <person name="Prichula J."/>
            <person name="Schaufler K."/>
            <person name="Gaca A."/>
            <person name="Sgardioli B."/>
            <person name="Wagenaar J."/>
            <person name="Strong T."/>
        </authorList>
    </citation>
    <scope>NUCLEOTIDE SEQUENCE [LARGE SCALE GENOMIC DNA]</scope>
    <source>
        <strain evidence="2 3">DIV1094</strain>
    </source>
</reference>
<dbReference type="RefSeq" id="WP_206855560.1">
    <property type="nucleotide sequence ID" value="NZ_CP147250.1"/>
</dbReference>
<gene>
    <name evidence="2" type="ORF">DOK79_001535</name>
</gene>
<evidence type="ECO:0000313" key="3">
    <source>
        <dbReference type="Proteomes" id="UP000664360"/>
    </source>
</evidence>
<dbReference type="Gene3D" id="6.10.250.660">
    <property type="match status" value="1"/>
</dbReference>
<evidence type="ECO:0008006" key="4">
    <source>
        <dbReference type="Google" id="ProtNLM"/>
    </source>
</evidence>
<keyword evidence="3" id="KW-1185">Reference proteome</keyword>